<feature type="transmembrane region" description="Helical" evidence="6">
    <location>
        <begin position="452"/>
        <end position="473"/>
    </location>
</feature>
<feature type="transmembrane region" description="Helical" evidence="6">
    <location>
        <begin position="362"/>
        <end position="382"/>
    </location>
</feature>
<keyword evidence="5 6" id="KW-0472">Membrane</keyword>
<dbReference type="Proteomes" id="UP000178114">
    <property type="component" value="Unassembled WGS sequence"/>
</dbReference>
<sequence length="482" mass="53230">MSRGVYFKAPILILAFLSGVALRSFFNVPDFVVFGLLGFTLALFVFLALNFGAEARGASLCLLIFFFLLGILRFSFFENNILKDKLHEHYGEELTLTGAVLSSENKENSQRIVLETDLGRLRITKRIYPEYKYGDILEVSGKIIEPVNFAGFDVKKYLVKSEIYAEMIFPEISDSAKAQNFKAKGILYSVKDSFEENLRNILPEPAASLADGMLLGNQGSLDKELVDDFRKSGTIHILVLSGYNITIVGVFMMAFFGFIVPEAAAWVLAVLAIIGFTLMVGAEAAAVRSAIMAIIGLLALRSGRNGFAISALMWAAFLMVLWNPMLMRFDRGFQLSFLATLGLIVASPFFKKIFKFLPDIFGLREAAASAFSAQIFVLPLLLSWGGEISWLSPFANILVVGVVPLIMFFGFLGGTAAFLSVGLGKIIASAAYILISYQIFFVKFFGSLGFSMVQFSFLPVFILCAAYAGLFYWSFKAYVKVF</sequence>
<dbReference type="AlphaFoldDB" id="A0A1F5X038"/>
<keyword evidence="2" id="KW-1003">Cell membrane</keyword>
<dbReference type="InterPro" id="IPR004477">
    <property type="entry name" value="ComEC_N"/>
</dbReference>
<evidence type="ECO:0008006" key="11">
    <source>
        <dbReference type="Google" id="ProtNLM"/>
    </source>
</evidence>
<dbReference type="PANTHER" id="PTHR30619">
    <property type="entry name" value="DNA INTERNALIZATION/COMPETENCE PROTEIN COMEC/REC2"/>
    <property type="match status" value="1"/>
</dbReference>
<dbReference type="GO" id="GO:0005886">
    <property type="term" value="C:plasma membrane"/>
    <property type="evidence" value="ECO:0007669"/>
    <property type="project" value="UniProtKB-SubCell"/>
</dbReference>
<dbReference type="Pfam" id="PF03772">
    <property type="entry name" value="Competence"/>
    <property type="match status" value="1"/>
</dbReference>
<evidence type="ECO:0000313" key="10">
    <source>
        <dbReference type="Proteomes" id="UP000178114"/>
    </source>
</evidence>
<feature type="transmembrane region" description="Helical" evidence="6">
    <location>
        <begin position="57"/>
        <end position="76"/>
    </location>
</feature>
<feature type="transmembrane region" description="Helical" evidence="6">
    <location>
        <begin position="394"/>
        <end position="419"/>
    </location>
</feature>
<reference evidence="9 10" key="1">
    <citation type="journal article" date="2016" name="Nat. Commun.">
        <title>Thousands of microbial genomes shed light on interconnected biogeochemical processes in an aquifer system.</title>
        <authorList>
            <person name="Anantharaman K."/>
            <person name="Brown C.T."/>
            <person name="Hug L.A."/>
            <person name="Sharon I."/>
            <person name="Castelle C.J."/>
            <person name="Probst A.J."/>
            <person name="Thomas B.C."/>
            <person name="Singh A."/>
            <person name="Wilkins M.J."/>
            <person name="Karaoz U."/>
            <person name="Brodie E.L."/>
            <person name="Williams K.H."/>
            <person name="Hubbard S.S."/>
            <person name="Banfield J.F."/>
        </authorList>
    </citation>
    <scope>NUCLEOTIDE SEQUENCE [LARGE SCALE GENOMIC DNA]</scope>
</reference>
<evidence type="ECO:0000313" key="9">
    <source>
        <dbReference type="EMBL" id="OGF81257.1"/>
    </source>
</evidence>
<dbReference type="PANTHER" id="PTHR30619:SF1">
    <property type="entry name" value="RECOMBINATION PROTEIN 2"/>
    <property type="match status" value="1"/>
</dbReference>
<evidence type="ECO:0000256" key="1">
    <source>
        <dbReference type="ARBA" id="ARBA00004651"/>
    </source>
</evidence>
<evidence type="ECO:0000256" key="4">
    <source>
        <dbReference type="ARBA" id="ARBA00022989"/>
    </source>
</evidence>
<organism evidence="9 10">
    <name type="scientific">Candidatus Giovannonibacteria bacterium RIFCSPLOWO2_01_FULL_45_34</name>
    <dbReference type="NCBI Taxonomy" id="1798351"/>
    <lineage>
        <taxon>Bacteria</taxon>
        <taxon>Candidatus Giovannoniibacteriota</taxon>
    </lineage>
</organism>
<accession>A0A1F5X038</accession>
<evidence type="ECO:0000259" key="7">
    <source>
        <dbReference type="Pfam" id="PF03772"/>
    </source>
</evidence>
<feature type="transmembrane region" description="Helical" evidence="6">
    <location>
        <begin position="332"/>
        <end position="350"/>
    </location>
</feature>
<name>A0A1F5X038_9BACT</name>
<gene>
    <name evidence="9" type="ORF">A2930_02230</name>
</gene>
<dbReference type="NCBIfam" id="TIGR00360">
    <property type="entry name" value="ComEC_N-term"/>
    <property type="match status" value="1"/>
</dbReference>
<feature type="domain" description="DUF4131" evidence="8">
    <location>
        <begin position="33"/>
        <end position="172"/>
    </location>
</feature>
<keyword evidence="4 6" id="KW-1133">Transmembrane helix</keyword>
<feature type="transmembrane region" description="Helical" evidence="6">
    <location>
        <begin position="426"/>
        <end position="446"/>
    </location>
</feature>
<dbReference type="InterPro" id="IPR025405">
    <property type="entry name" value="DUF4131"/>
</dbReference>
<feature type="transmembrane region" description="Helical" evidence="6">
    <location>
        <begin position="237"/>
        <end position="260"/>
    </location>
</feature>
<keyword evidence="3 6" id="KW-0812">Transmembrane</keyword>
<dbReference type="STRING" id="1798351.A2930_02230"/>
<proteinExistence type="predicted"/>
<evidence type="ECO:0000259" key="8">
    <source>
        <dbReference type="Pfam" id="PF13567"/>
    </source>
</evidence>
<comment type="subcellular location">
    <subcellularLocation>
        <location evidence="1">Cell membrane</location>
        <topology evidence="1">Multi-pass membrane protein</topology>
    </subcellularLocation>
</comment>
<evidence type="ECO:0000256" key="6">
    <source>
        <dbReference type="SAM" id="Phobius"/>
    </source>
</evidence>
<dbReference type="Pfam" id="PF13567">
    <property type="entry name" value="DUF4131"/>
    <property type="match status" value="1"/>
</dbReference>
<evidence type="ECO:0000256" key="3">
    <source>
        <dbReference type="ARBA" id="ARBA00022692"/>
    </source>
</evidence>
<evidence type="ECO:0000256" key="2">
    <source>
        <dbReference type="ARBA" id="ARBA00022475"/>
    </source>
</evidence>
<feature type="transmembrane region" description="Helical" evidence="6">
    <location>
        <begin position="266"/>
        <end position="299"/>
    </location>
</feature>
<feature type="domain" description="ComEC/Rec2-related protein" evidence="7">
    <location>
        <begin position="213"/>
        <end position="473"/>
    </location>
</feature>
<evidence type="ECO:0000256" key="5">
    <source>
        <dbReference type="ARBA" id="ARBA00023136"/>
    </source>
</evidence>
<protein>
    <recommendedName>
        <fullName evidence="11">ComEC/Rec2-related protein domain-containing protein</fullName>
    </recommendedName>
</protein>
<feature type="transmembrane region" description="Helical" evidence="6">
    <location>
        <begin position="31"/>
        <end position="51"/>
    </location>
</feature>
<feature type="transmembrane region" description="Helical" evidence="6">
    <location>
        <begin position="306"/>
        <end position="326"/>
    </location>
</feature>
<feature type="transmembrane region" description="Helical" evidence="6">
    <location>
        <begin position="6"/>
        <end position="26"/>
    </location>
</feature>
<comment type="caution">
    <text evidence="9">The sequence shown here is derived from an EMBL/GenBank/DDBJ whole genome shotgun (WGS) entry which is preliminary data.</text>
</comment>
<dbReference type="InterPro" id="IPR052159">
    <property type="entry name" value="Competence_DNA_uptake"/>
</dbReference>
<dbReference type="EMBL" id="MFID01000014">
    <property type="protein sequence ID" value="OGF81257.1"/>
    <property type="molecule type" value="Genomic_DNA"/>
</dbReference>